<organism evidence="1 2">
    <name type="scientific">Alosa alosa</name>
    <name type="common">allis shad</name>
    <dbReference type="NCBI Taxonomy" id="278164"/>
    <lineage>
        <taxon>Eukaryota</taxon>
        <taxon>Metazoa</taxon>
        <taxon>Chordata</taxon>
        <taxon>Craniata</taxon>
        <taxon>Vertebrata</taxon>
        <taxon>Euteleostomi</taxon>
        <taxon>Actinopterygii</taxon>
        <taxon>Neopterygii</taxon>
        <taxon>Teleostei</taxon>
        <taxon>Clupei</taxon>
        <taxon>Clupeiformes</taxon>
        <taxon>Clupeoidei</taxon>
        <taxon>Clupeidae</taxon>
        <taxon>Alosa</taxon>
    </lineage>
</organism>
<reference evidence="1" key="1">
    <citation type="submission" date="2020-10" db="EMBL/GenBank/DDBJ databases">
        <title>Chromosome-scale genome assembly of the Allis shad, Alosa alosa.</title>
        <authorList>
            <person name="Margot Z."/>
            <person name="Christophe K."/>
            <person name="Cabau C."/>
            <person name="Louis A."/>
            <person name="Berthelot C."/>
            <person name="Parey E."/>
            <person name="Roest Crollius H."/>
            <person name="Montfort J."/>
            <person name="Robinson-Rechavi M."/>
            <person name="Bucao C."/>
            <person name="Bouchez O."/>
            <person name="Gislard M."/>
            <person name="Lluch J."/>
            <person name="Milhes M."/>
            <person name="Lampietro C."/>
            <person name="Lopez Roques C."/>
            <person name="Donnadieu C."/>
            <person name="Braasch I."/>
            <person name="Desvignes T."/>
            <person name="Postlethwait J."/>
            <person name="Bobe J."/>
            <person name="Guiguen Y."/>
        </authorList>
    </citation>
    <scope>NUCLEOTIDE SEQUENCE</scope>
    <source>
        <strain evidence="1">M-15738</strain>
        <tissue evidence="1">Blood</tissue>
    </source>
</reference>
<dbReference type="Proteomes" id="UP000823561">
    <property type="component" value="Chromosome 13"/>
</dbReference>
<comment type="caution">
    <text evidence="1">The sequence shown here is derived from an EMBL/GenBank/DDBJ whole genome shotgun (WGS) entry which is preliminary data.</text>
</comment>
<evidence type="ECO:0000313" key="2">
    <source>
        <dbReference type="Proteomes" id="UP000823561"/>
    </source>
</evidence>
<evidence type="ECO:0000313" key="1">
    <source>
        <dbReference type="EMBL" id="KAG5271952.1"/>
    </source>
</evidence>
<accession>A0AAV6GCZ9</accession>
<dbReference type="AlphaFoldDB" id="A0AAV6GCZ9"/>
<gene>
    <name evidence="1" type="ORF">AALO_G00186060</name>
</gene>
<sequence length="79" mass="9099">MYELWGGVIYTSGPSVEIFEKKMDAIEVQRGIVKGSAKCSSMSSTMEKKVPQTAAWFFFSKFREEGYQYEVKEKDMHSL</sequence>
<name>A0AAV6GCZ9_9TELE</name>
<keyword evidence="2" id="KW-1185">Reference proteome</keyword>
<dbReference type="EMBL" id="JADWDJ010000013">
    <property type="protein sequence ID" value="KAG5271952.1"/>
    <property type="molecule type" value="Genomic_DNA"/>
</dbReference>
<protein>
    <submittedName>
        <fullName evidence="1">Uncharacterized protein</fullName>
    </submittedName>
</protein>
<proteinExistence type="predicted"/>